<feature type="binding site" evidence="1">
    <location>
        <position position="750"/>
    </location>
    <ligand>
        <name>Zn(2+)</name>
        <dbReference type="ChEBI" id="CHEBI:29105"/>
    </ligand>
</feature>
<protein>
    <recommendedName>
        <fullName evidence="2">Lantibiotic biosynthesis protein dehydration domain-containing protein</fullName>
    </recommendedName>
</protein>
<feature type="domain" description="Lantibiotic biosynthesis protein dehydration" evidence="2">
    <location>
        <begin position="90"/>
        <end position="450"/>
    </location>
</feature>
<dbReference type="GO" id="GO:0046872">
    <property type="term" value="F:metal ion binding"/>
    <property type="evidence" value="ECO:0007669"/>
    <property type="project" value="UniProtKB-KW"/>
</dbReference>
<dbReference type="SUPFAM" id="SSF158745">
    <property type="entry name" value="LanC-like"/>
    <property type="match status" value="1"/>
</dbReference>
<organism evidence="3 4">
    <name type="scientific">Corynebacterium phocae</name>
    <dbReference type="NCBI Taxonomy" id="161895"/>
    <lineage>
        <taxon>Bacteria</taxon>
        <taxon>Bacillati</taxon>
        <taxon>Actinomycetota</taxon>
        <taxon>Actinomycetes</taxon>
        <taxon>Mycobacteriales</taxon>
        <taxon>Corynebacteriaceae</taxon>
        <taxon>Corynebacterium</taxon>
    </lineage>
</organism>
<dbReference type="InterPro" id="IPR007822">
    <property type="entry name" value="LANC-like"/>
</dbReference>
<dbReference type="Pfam" id="PF13575">
    <property type="entry name" value="DUF4135"/>
    <property type="match status" value="1"/>
</dbReference>
<dbReference type="Proteomes" id="UP000185491">
    <property type="component" value="Chromosome"/>
</dbReference>
<dbReference type="STRING" id="161895.CPHO_01430"/>
<keyword evidence="4" id="KW-1185">Reference proteome</keyword>
<reference evidence="3 4" key="1">
    <citation type="submission" date="2014-08" db="EMBL/GenBank/DDBJ databases">
        <title>Complete genome sequence of Corynebacterium phocae M408/89/1(T)(=DSM 44612(T)), isolated from the common seal (Phoca vitulina).</title>
        <authorList>
            <person name="Ruckert C."/>
            <person name="Albersmeier A."/>
            <person name="Winkler A."/>
            <person name="Kalinowski J."/>
        </authorList>
    </citation>
    <scope>NUCLEOTIDE SEQUENCE [LARGE SCALE GENOMIC DNA]</scope>
    <source>
        <strain evidence="3 4">M408/89/1</strain>
    </source>
</reference>
<dbReference type="GO" id="GO:0031179">
    <property type="term" value="P:peptide modification"/>
    <property type="evidence" value="ECO:0007669"/>
    <property type="project" value="InterPro"/>
</dbReference>
<dbReference type="AlphaFoldDB" id="A0A1L7D0W8"/>
<proteinExistence type="predicted"/>
<dbReference type="Gene3D" id="1.50.10.20">
    <property type="match status" value="1"/>
</dbReference>
<feature type="binding site" evidence="1">
    <location>
        <position position="703"/>
    </location>
    <ligand>
        <name>Zn(2+)</name>
        <dbReference type="ChEBI" id="CHEBI:29105"/>
    </ligand>
</feature>
<evidence type="ECO:0000313" key="4">
    <source>
        <dbReference type="Proteomes" id="UP000185491"/>
    </source>
</evidence>
<dbReference type="OrthoDB" id="9148343at2"/>
<sequence length="837" mass="90442">MWGYRSFYKLRCEQRLAATGIVPLVLRASVCENVATRVADMAERSQVFDFHTWRKAQGHKADSGSDLALGRYKQSWGNTEEYVEYLGASFPTLQALSDKFVELTASFAEEVLSHWSEDLRALIDSGLIPAHSEVVGWDFLFDETHHGGKGAVAVDWRSGADTGRLIYKPRPADGEALLSAVFNFVAEEGERFNARTLTRGQHSWHEFIPHSRISDPELYLRRCGKVVAVCSLLGTTDLHADNVRPGPNNCPVIVDGETAVQLRPSLGGEIGTWELFSSGLVPTTLGSPLLIAYGGLSGGQGLGPSLEQSYMSFAVTDPDSDAVSVQRITKILKVASLGEEEDRVSAETKRSLIGEGLADAICRLKNTPDLCRSITELVRGKSFRQVVRGTNVYFALLTAASDPMHLAGKSPSPYRLLKANSRRANSIASIADVVADREISQLEEGDVPYFGLFIDSEDCCHIRDDSGFSIKVDSLPYYDGLNLAGRIKWLLNLSTEQIRSALNINDCTLDSEAKSPKIGDLRQYLLDTQASDVPQWLWVDSSSQERLRLVTGGASLVGSLGTAYAVGKTQDALAVTAHWPDSARLRWHAWGPSTSACVISGFSDERHQRWVEDVPGLLQEGSSGDYLTGLLGFLAHIPQAWRSPEIFELLSGAAVEEGDGLAHGKAGLLAAAVAVGDELAPRLAAELVERLTVAENFEQLAWCRGATGIIAALAAGGFLSRSHADRYVESVANITGELLSQPDPVDLSFCHGLAGVIGVLELLCACGHATAGTQAMIVREAVERRIRAGGGYFLAHPDVKEDPGFLNGYGSILALQRPGVLHPLLPPIQKGAHHALG</sequence>
<evidence type="ECO:0000313" key="3">
    <source>
        <dbReference type="EMBL" id="APT91796.1"/>
    </source>
</evidence>
<dbReference type="Pfam" id="PF05147">
    <property type="entry name" value="LANC_like"/>
    <property type="match status" value="1"/>
</dbReference>
<evidence type="ECO:0000256" key="1">
    <source>
        <dbReference type="PIRSR" id="PIRSR607822-1"/>
    </source>
</evidence>
<feature type="binding site" evidence="1">
    <location>
        <position position="751"/>
    </location>
    <ligand>
        <name>Zn(2+)</name>
        <dbReference type="ChEBI" id="CHEBI:29105"/>
    </ligand>
</feature>
<keyword evidence="1" id="KW-0862">Zinc</keyword>
<dbReference type="InterPro" id="IPR025410">
    <property type="entry name" value="Lant_dehyd"/>
</dbReference>
<dbReference type="EMBL" id="CP009249">
    <property type="protein sequence ID" value="APT91796.1"/>
    <property type="molecule type" value="Genomic_DNA"/>
</dbReference>
<keyword evidence="1" id="KW-0479">Metal-binding</keyword>
<dbReference type="KEGG" id="cpho:CPHO_01430"/>
<evidence type="ECO:0000259" key="2">
    <source>
        <dbReference type="Pfam" id="PF13575"/>
    </source>
</evidence>
<accession>A0A1L7D0W8</accession>
<name>A0A1L7D0W8_9CORY</name>
<gene>
    <name evidence="3" type="ORF">CPHO_01430</name>
</gene>